<evidence type="ECO:0000313" key="2">
    <source>
        <dbReference type="EMBL" id="KAG6459127.1"/>
    </source>
</evidence>
<evidence type="ECO:0008006" key="4">
    <source>
        <dbReference type="Google" id="ProtNLM"/>
    </source>
</evidence>
<accession>A0A922CUS8</accession>
<keyword evidence="3" id="KW-1185">Reference proteome</keyword>
<dbReference type="InterPro" id="IPR013761">
    <property type="entry name" value="SAM/pointed_sf"/>
</dbReference>
<dbReference type="EMBL" id="JH668609">
    <property type="protein sequence ID" value="KAG6459127.1"/>
    <property type="molecule type" value="Genomic_DNA"/>
</dbReference>
<dbReference type="SUPFAM" id="SSF47769">
    <property type="entry name" value="SAM/Pointed domain"/>
    <property type="match status" value="1"/>
</dbReference>
<proteinExistence type="predicted"/>
<dbReference type="Proteomes" id="UP000791440">
    <property type="component" value="Unassembled WGS sequence"/>
</dbReference>
<feature type="region of interest" description="Disordered" evidence="1">
    <location>
        <begin position="335"/>
        <end position="356"/>
    </location>
</feature>
<reference evidence="2" key="1">
    <citation type="journal article" date="2016" name="Insect Biochem. Mol. Biol.">
        <title>Multifaceted biological insights from a draft genome sequence of the tobacco hornworm moth, Manduca sexta.</title>
        <authorList>
            <person name="Kanost M.R."/>
            <person name="Arrese E.L."/>
            <person name="Cao X."/>
            <person name="Chen Y.R."/>
            <person name="Chellapilla S."/>
            <person name="Goldsmith M.R."/>
            <person name="Grosse-Wilde E."/>
            <person name="Heckel D.G."/>
            <person name="Herndon N."/>
            <person name="Jiang H."/>
            <person name="Papanicolaou A."/>
            <person name="Qu J."/>
            <person name="Soulages J.L."/>
            <person name="Vogel H."/>
            <person name="Walters J."/>
            <person name="Waterhouse R.M."/>
            <person name="Ahn S.J."/>
            <person name="Almeida F.C."/>
            <person name="An C."/>
            <person name="Aqrawi P."/>
            <person name="Bretschneider A."/>
            <person name="Bryant W.B."/>
            <person name="Bucks S."/>
            <person name="Chao H."/>
            <person name="Chevignon G."/>
            <person name="Christen J.M."/>
            <person name="Clarke D.F."/>
            <person name="Dittmer N.T."/>
            <person name="Ferguson L.C.F."/>
            <person name="Garavelou S."/>
            <person name="Gordon K.H.J."/>
            <person name="Gunaratna R.T."/>
            <person name="Han Y."/>
            <person name="Hauser F."/>
            <person name="He Y."/>
            <person name="Heidel-Fischer H."/>
            <person name="Hirsh A."/>
            <person name="Hu Y."/>
            <person name="Jiang H."/>
            <person name="Kalra D."/>
            <person name="Klinner C."/>
            <person name="Konig C."/>
            <person name="Kovar C."/>
            <person name="Kroll A.R."/>
            <person name="Kuwar S.S."/>
            <person name="Lee S.L."/>
            <person name="Lehman R."/>
            <person name="Li K."/>
            <person name="Li Z."/>
            <person name="Liang H."/>
            <person name="Lovelace S."/>
            <person name="Lu Z."/>
            <person name="Mansfield J.H."/>
            <person name="McCulloch K.J."/>
            <person name="Mathew T."/>
            <person name="Morton B."/>
            <person name="Muzny D.M."/>
            <person name="Neunemann D."/>
            <person name="Ongeri F."/>
            <person name="Pauchet Y."/>
            <person name="Pu L.L."/>
            <person name="Pyrousis I."/>
            <person name="Rao X.J."/>
            <person name="Redding A."/>
            <person name="Roesel C."/>
            <person name="Sanchez-Gracia A."/>
            <person name="Schaack S."/>
            <person name="Shukla A."/>
            <person name="Tetreau G."/>
            <person name="Wang Y."/>
            <person name="Xiong G.H."/>
            <person name="Traut W."/>
            <person name="Walsh T.K."/>
            <person name="Worley K.C."/>
            <person name="Wu D."/>
            <person name="Wu W."/>
            <person name="Wu Y.Q."/>
            <person name="Zhang X."/>
            <person name="Zou Z."/>
            <person name="Zucker H."/>
            <person name="Briscoe A.D."/>
            <person name="Burmester T."/>
            <person name="Clem R.J."/>
            <person name="Feyereisen R."/>
            <person name="Grimmelikhuijzen C.J.P."/>
            <person name="Hamodrakas S.J."/>
            <person name="Hansson B.S."/>
            <person name="Huguet E."/>
            <person name="Jermiin L.S."/>
            <person name="Lan Q."/>
            <person name="Lehman H.K."/>
            <person name="Lorenzen M."/>
            <person name="Merzendorfer H."/>
            <person name="Michalopoulos I."/>
            <person name="Morton D.B."/>
            <person name="Muthukrishnan S."/>
            <person name="Oakeshott J.G."/>
            <person name="Palmer W."/>
            <person name="Park Y."/>
            <person name="Passarelli A.L."/>
            <person name="Rozas J."/>
            <person name="Schwartz L.M."/>
            <person name="Smith W."/>
            <person name="Southgate A."/>
            <person name="Vilcinskas A."/>
            <person name="Vogt R."/>
            <person name="Wang P."/>
            <person name="Werren J."/>
            <person name="Yu X.Q."/>
            <person name="Zhou J.J."/>
            <person name="Brown S.J."/>
            <person name="Scherer S.E."/>
            <person name="Richards S."/>
            <person name="Blissard G.W."/>
        </authorList>
    </citation>
    <scope>NUCLEOTIDE SEQUENCE</scope>
</reference>
<dbReference type="Gene3D" id="1.10.150.50">
    <property type="entry name" value="Transcription Factor, Ets-1"/>
    <property type="match status" value="1"/>
</dbReference>
<feature type="compositionally biased region" description="Polar residues" evidence="1">
    <location>
        <begin position="335"/>
        <end position="345"/>
    </location>
</feature>
<evidence type="ECO:0000313" key="3">
    <source>
        <dbReference type="Proteomes" id="UP000791440"/>
    </source>
</evidence>
<reference evidence="2" key="2">
    <citation type="submission" date="2020-12" db="EMBL/GenBank/DDBJ databases">
        <authorList>
            <person name="Kanost M."/>
        </authorList>
    </citation>
    <scope>NUCLEOTIDE SEQUENCE</scope>
</reference>
<organism evidence="2 3">
    <name type="scientific">Manduca sexta</name>
    <name type="common">Tobacco hawkmoth</name>
    <name type="synonym">Tobacco hornworm</name>
    <dbReference type="NCBI Taxonomy" id="7130"/>
    <lineage>
        <taxon>Eukaryota</taxon>
        <taxon>Metazoa</taxon>
        <taxon>Ecdysozoa</taxon>
        <taxon>Arthropoda</taxon>
        <taxon>Hexapoda</taxon>
        <taxon>Insecta</taxon>
        <taxon>Pterygota</taxon>
        <taxon>Neoptera</taxon>
        <taxon>Endopterygota</taxon>
        <taxon>Lepidoptera</taxon>
        <taxon>Glossata</taxon>
        <taxon>Ditrysia</taxon>
        <taxon>Bombycoidea</taxon>
        <taxon>Sphingidae</taxon>
        <taxon>Sphinginae</taxon>
        <taxon>Sphingini</taxon>
        <taxon>Manduca</taxon>
    </lineage>
</organism>
<gene>
    <name evidence="2" type="ORF">O3G_MSEX011190</name>
</gene>
<name>A0A922CUS8_MANSE</name>
<sequence length="683" mass="78276">MMQQQMCQSDQLSQQPMAQQMSQQMMLCPVKVVYETQILVPPGEQIQPNQTIFINPQNTPPWIQNRMQNQVFYVQQMPNNIVPNMQQNIDPNQMYIQNYPYHIAQQIIAQNTQEQRPMQLQNMPQQYNMMQTVPNVGANLPERTVQMTNLCQMPNQIVPNRQMAPNIGVSMPNQQQPINEVQRTFMNVRPQIHQYLSNARPQVMQNPNVMTQNVGQTFATLPPRPVQISSQNISNIQRMVTTSLPNNPPRVNVATYAASNPVQMAPKVETATNTNIVPKHSIANTVPKTTNVQNYTFKAVQPRPQYRHNVPNIGKLIQPTPHVNATTYKDRVNANNPANVENTQFNRKRKSESPDEVYKKMMINPASRVSNTQTNDTKEAVHSVLKKMLNENTILQRNSNGAHLVKLDEPVTTTSTTSIASQTEKEKLLRNTVFTQAKGRVLSDKEIVPKEIIKTDTKIAKETEVKNEHSITIIKIEYPDEKLSKVEQDIKKEIVKEEIPEKKEPEKKVLAEVKEPKIEFRDKLLNGHQILTHVLDGYVIQESNVAFPIRKPLKEKITSNNGKEIKEEGVDTKDSTIERVPIDLPLLPFHFLQLDNEEEKQESSTKEEIEEKPFTKVQKNIVKSWTVEQLADYMTKHSWNEPASLFRDHEIDGESLFLVSKAQLLHIGISEEHADIICEFVKN</sequence>
<dbReference type="AlphaFoldDB" id="A0A922CUS8"/>
<dbReference type="OrthoDB" id="10004495at2759"/>
<comment type="caution">
    <text evidence="2">The sequence shown here is derived from an EMBL/GenBank/DDBJ whole genome shotgun (WGS) entry which is preliminary data.</text>
</comment>
<evidence type="ECO:0000256" key="1">
    <source>
        <dbReference type="SAM" id="MobiDB-lite"/>
    </source>
</evidence>
<protein>
    <recommendedName>
        <fullName evidence="4">SAM domain-containing protein</fullName>
    </recommendedName>
</protein>